<gene>
    <name evidence="2" type="primary">Cnig_chr_III.g11021</name>
    <name evidence="2" type="ORF">B9Z55_011021</name>
</gene>
<dbReference type="Proteomes" id="UP000230233">
    <property type="component" value="Chromosome III"/>
</dbReference>
<organism evidence="2 3">
    <name type="scientific">Caenorhabditis nigoni</name>
    <dbReference type="NCBI Taxonomy" id="1611254"/>
    <lineage>
        <taxon>Eukaryota</taxon>
        <taxon>Metazoa</taxon>
        <taxon>Ecdysozoa</taxon>
        <taxon>Nematoda</taxon>
        <taxon>Chromadorea</taxon>
        <taxon>Rhabditida</taxon>
        <taxon>Rhabditina</taxon>
        <taxon>Rhabditomorpha</taxon>
        <taxon>Rhabditoidea</taxon>
        <taxon>Rhabditidae</taxon>
        <taxon>Peloderinae</taxon>
        <taxon>Caenorhabditis</taxon>
    </lineage>
</organism>
<feature type="region of interest" description="Disordered" evidence="1">
    <location>
        <begin position="1"/>
        <end position="83"/>
    </location>
</feature>
<dbReference type="EMBL" id="PDUG01000003">
    <property type="protein sequence ID" value="PIC39284.1"/>
    <property type="molecule type" value="Genomic_DNA"/>
</dbReference>
<feature type="compositionally biased region" description="Basic and acidic residues" evidence="1">
    <location>
        <begin position="9"/>
        <end position="42"/>
    </location>
</feature>
<evidence type="ECO:0000313" key="2">
    <source>
        <dbReference type="EMBL" id="PIC39284.1"/>
    </source>
</evidence>
<evidence type="ECO:0000256" key="1">
    <source>
        <dbReference type="SAM" id="MobiDB-lite"/>
    </source>
</evidence>
<name>A0A2G5UIA8_9PELO</name>
<dbReference type="AlphaFoldDB" id="A0A2G5UIA8"/>
<comment type="caution">
    <text evidence="2">The sequence shown here is derived from an EMBL/GenBank/DDBJ whole genome shotgun (WGS) entry which is preliminary data.</text>
</comment>
<keyword evidence="3" id="KW-1185">Reference proteome</keyword>
<evidence type="ECO:0000313" key="3">
    <source>
        <dbReference type="Proteomes" id="UP000230233"/>
    </source>
</evidence>
<sequence length="83" mass="9710">MPHSYNLCTRHDTENLEEHRPAAQQRAYRELGEEREAQHDEVPLQEPEDEARQEPEEPPQEGERAETSSEDSSSHEEEVEDQN</sequence>
<protein>
    <submittedName>
        <fullName evidence="2">Uncharacterized protein</fullName>
    </submittedName>
</protein>
<reference evidence="3" key="1">
    <citation type="submission" date="2017-10" db="EMBL/GenBank/DDBJ databases">
        <title>Rapid genome shrinkage in a self-fertile nematode reveals novel sperm competition proteins.</title>
        <authorList>
            <person name="Yin D."/>
            <person name="Schwarz E.M."/>
            <person name="Thomas C.G."/>
            <person name="Felde R.L."/>
            <person name="Korf I.F."/>
            <person name="Cutter A.D."/>
            <person name="Schartner C.M."/>
            <person name="Ralston E.J."/>
            <person name="Meyer B.J."/>
            <person name="Haag E.S."/>
        </authorList>
    </citation>
    <scope>NUCLEOTIDE SEQUENCE [LARGE SCALE GENOMIC DNA]</scope>
    <source>
        <strain evidence="3">JU1422</strain>
    </source>
</reference>
<proteinExistence type="predicted"/>
<accession>A0A2G5UIA8</accession>
<feature type="compositionally biased region" description="Basic and acidic residues" evidence="1">
    <location>
        <begin position="50"/>
        <end position="76"/>
    </location>
</feature>